<dbReference type="PROSITE" id="PS51450">
    <property type="entry name" value="LRR"/>
    <property type="match status" value="2"/>
</dbReference>
<dbReference type="InterPro" id="IPR032675">
    <property type="entry name" value="LRR_dom_sf"/>
</dbReference>
<evidence type="ECO:0000256" key="1">
    <source>
        <dbReference type="ARBA" id="ARBA00022614"/>
    </source>
</evidence>
<dbReference type="EMBL" id="VLTL01000082">
    <property type="protein sequence ID" value="KAA0162350.1"/>
    <property type="molecule type" value="Genomic_DNA"/>
</dbReference>
<dbReference type="InterPro" id="IPR003591">
    <property type="entry name" value="Leu-rich_rpt_typical-subtyp"/>
</dbReference>
<evidence type="ECO:0000313" key="6">
    <source>
        <dbReference type="Proteomes" id="UP000324907"/>
    </source>
</evidence>
<feature type="compositionally biased region" description="Low complexity" evidence="3">
    <location>
        <begin position="611"/>
        <end position="625"/>
    </location>
</feature>
<name>A0A5A8DDV1_CAFRO</name>
<evidence type="ECO:0008006" key="8">
    <source>
        <dbReference type="Google" id="ProtNLM"/>
    </source>
</evidence>
<feature type="compositionally biased region" description="Low complexity" evidence="3">
    <location>
        <begin position="177"/>
        <end position="190"/>
    </location>
</feature>
<dbReference type="Proteomes" id="UP000324907">
    <property type="component" value="Unassembled WGS sequence"/>
</dbReference>
<keyword evidence="1" id="KW-0433">Leucine-rich repeat</keyword>
<proteinExistence type="predicted"/>
<comment type="caution">
    <text evidence="4">The sequence shown here is derived from an EMBL/GenBank/DDBJ whole genome shotgun (WGS) entry which is preliminary data.</text>
</comment>
<accession>A0A5A8DDV1</accession>
<reference evidence="6 7" key="1">
    <citation type="submission" date="2019-07" db="EMBL/GenBank/DDBJ databases">
        <title>Genomes of Cafeteria roenbergensis.</title>
        <authorList>
            <person name="Fischer M.G."/>
            <person name="Hackl T."/>
            <person name="Roman M."/>
        </authorList>
    </citation>
    <scope>NUCLEOTIDE SEQUENCE [LARGE SCALE GENOMIC DNA]</scope>
    <source>
        <strain evidence="5 7">Cflag</strain>
        <strain evidence="4 6">RCC970-E3</strain>
    </source>
</reference>
<dbReference type="SUPFAM" id="SSF52058">
    <property type="entry name" value="L domain-like"/>
    <property type="match status" value="1"/>
</dbReference>
<keyword evidence="2" id="KW-0677">Repeat</keyword>
<dbReference type="InterPro" id="IPR025875">
    <property type="entry name" value="Leu-rich_rpt_4"/>
</dbReference>
<gene>
    <name evidence="4" type="ORF">FNF28_04769</name>
    <name evidence="5" type="ORF">FNF31_00680</name>
</gene>
<organism evidence="4 6">
    <name type="scientific">Cafeteria roenbergensis</name>
    <name type="common">Marine flagellate</name>
    <dbReference type="NCBI Taxonomy" id="33653"/>
    <lineage>
        <taxon>Eukaryota</taxon>
        <taxon>Sar</taxon>
        <taxon>Stramenopiles</taxon>
        <taxon>Bigyra</taxon>
        <taxon>Opalozoa</taxon>
        <taxon>Bicosoecida</taxon>
        <taxon>Cafeteriaceae</taxon>
        <taxon>Cafeteria</taxon>
    </lineage>
</organism>
<evidence type="ECO:0000313" key="5">
    <source>
        <dbReference type="EMBL" id="KAA0167745.1"/>
    </source>
</evidence>
<feature type="region of interest" description="Disordered" evidence="3">
    <location>
        <begin position="636"/>
        <end position="659"/>
    </location>
</feature>
<feature type="region of interest" description="Disordered" evidence="3">
    <location>
        <begin position="177"/>
        <end position="248"/>
    </location>
</feature>
<protein>
    <recommendedName>
        <fullName evidence="8">Protein phosphatase 1 regulatory subunit 7</fullName>
    </recommendedName>
</protein>
<dbReference type="PANTHER" id="PTHR45617:SF4">
    <property type="entry name" value="LEUCINE RICH REPEAT CONTAINING 32"/>
    <property type="match status" value="1"/>
</dbReference>
<dbReference type="PANTHER" id="PTHR45617">
    <property type="entry name" value="LEUCINE RICH REPEAT FAMILY PROTEIN"/>
    <property type="match status" value="1"/>
</dbReference>
<dbReference type="InterPro" id="IPR001611">
    <property type="entry name" value="Leu-rich_rpt"/>
</dbReference>
<dbReference type="Pfam" id="PF13516">
    <property type="entry name" value="LRR_6"/>
    <property type="match status" value="1"/>
</dbReference>
<dbReference type="Pfam" id="PF12799">
    <property type="entry name" value="LRR_4"/>
    <property type="match status" value="1"/>
</dbReference>
<sequence length="659" mass="67027">MASAASLSGSGIASLPRAAIRGRPTELDLSHNLLGAVPSLPDSVAVLRLAHNRVTSIERVAALPRLRELDLSGNRIVLLEPLARATSLRVLWLRETFVSGAQLRRIPPSCPVELLDASSASVSGAELPLPRAADAAARLRTVVLCHNQLEGIGRALRAASGVQFALLDGNSINLAGSSGSAGRASAAAGSPERRRSASRSPAARRGTTGAARGSPSSGSPGRSRAGSRGADEEGSLEGQGGRDSPPGLALRALSLRDNAVASLRAIDVSRFPRLAAVDLDRNRLRSLADLSGLDACAHVSARMNRIETLPEAAEAAAAARFRGDQRRSPSRSPPLVLPLLRSLRLDGNAIASLAPLAGCHALRVLKLCHNAIAALPAPAEMAPLARSLRVLHLSGNVLTLRGASDVASLASLTRLVSLRLDRNRMRSPRPLAAAVASLACLVELDSRANPFTRDMYPADDLGLEQVPAGAAGAAAGEAGEAGGSVEALRASASLGASHRARELGSRLLTVAGPVTAPYGEYESAVAAGGGGADGLDGVGQALLAIMRSGSGGPATAKRRSALMPMARGNAAAEAEAALLPAPGCLAPSASLAPSVAALSDPWSRLADVDAEGSSGASDGSDPAAALLERAIRASKRFPTEQADLVPSPGLGDEPTLGPS</sequence>
<dbReference type="Proteomes" id="UP000325113">
    <property type="component" value="Unassembled WGS sequence"/>
</dbReference>
<dbReference type="SMART" id="SM00369">
    <property type="entry name" value="LRR_TYP"/>
    <property type="match status" value="4"/>
</dbReference>
<dbReference type="Gene3D" id="3.80.10.10">
    <property type="entry name" value="Ribonuclease Inhibitor"/>
    <property type="match status" value="2"/>
</dbReference>
<feature type="region of interest" description="Disordered" evidence="3">
    <location>
        <begin position="608"/>
        <end position="627"/>
    </location>
</feature>
<dbReference type="EMBL" id="VLTM01000004">
    <property type="protein sequence ID" value="KAA0167745.1"/>
    <property type="molecule type" value="Genomic_DNA"/>
</dbReference>
<evidence type="ECO:0000313" key="4">
    <source>
        <dbReference type="EMBL" id="KAA0162350.1"/>
    </source>
</evidence>
<evidence type="ECO:0000256" key="2">
    <source>
        <dbReference type="ARBA" id="ARBA00022737"/>
    </source>
</evidence>
<dbReference type="AlphaFoldDB" id="A0A5A8DDV1"/>
<evidence type="ECO:0000313" key="7">
    <source>
        <dbReference type="Proteomes" id="UP000325113"/>
    </source>
</evidence>
<evidence type="ECO:0000256" key="3">
    <source>
        <dbReference type="SAM" id="MobiDB-lite"/>
    </source>
</evidence>
<feature type="compositionally biased region" description="Low complexity" evidence="3">
    <location>
        <begin position="198"/>
        <end position="228"/>
    </location>
</feature>
<dbReference type="GO" id="GO:0005615">
    <property type="term" value="C:extracellular space"/>
    <property type="evidence" value="ECO:0007669"/>
    <property type="project" value="TreeGrafter"/>
</dbReference>